<comment type="catalytic activity">
    <reaction evidence="6">
        <text>6-methylsalicylate + H(+) = 3-methylphenol + CO2</text>
        <dbReference type="Rhea" id="RHEA:23112"/>
        <dbReference type="ChEBI" id="CHEBI:15378"/>
        <dbReference type="ChEBI" id="CHEBI:16526"/>
        <dbReference type="ChEBI" id="CHEBI:17231"/>
        <dbReference type="ChEBI" id="CHEBI:36658"/>
        <dbReference type="EC" id="4.1.1.52"/>
    </reaction>
    <physiologicalReaction direction="left-to-right" evidence="6">
        <dbReference type="Rhea" id="RHEA:23113"/>
    </physiologicalReaction>
</comment>
<dbReference type="EMBL" id="ML977697">
    <property type="protein sequence ID" value="KAF1993549.1"/>
    <property type="molecule type" value="Genomic_DNA"/>
</dbReference>
<comment type="similarity">
    <text evidence="1">Belongs to the metallo-dependent hydrolases superfamily. ACMSD family.</text>
</comment>
<evidence type="ECO:0000256" key="8">
    <source>
        <dbReference type="RuleBase" id="RU366045"/>
    </source>
</evidence>
<evidence type="ECO:0000256" key="6">
    <source>
        <dbReference type="ARBA" id="ARBA00036832"/>
    </source>
</evidence>
<gene>
    <name evidence="10" type="ORF">P154DRAFT_503249</name>
</gene>
<dbReference type="AlphaFoldDB" id="A0A6A5VY03"/>
<evidence type="ECO:0000256" key="4">
    <source>
        <dbReference type="ARBA" id="ARBA00022833"/>
    </source>
</evidence>
<dbReference type="EC" id="4.1.1.52" evidence="7"/>
<dbReference type="GO" id="GO:0047596">
    <property type="term" value="F:6-methylsalicylate decarboxylase activity"/>
    <property type="evidence" value="ECO:0007669"/>
    <property type="project" value="UniProtKB-EC"/>
</dbReference>
<evidence type="ECO:0000256" key="5">
    <source>
        <dbReference type="ARBA" id="ARBA00023239"/>
    </source>
</evidence>
<dbReference type="Proteomes" id="UP000799779">
    <property type="component" value="Unassembled WGS sequence"/>
</dbReference>
<dbReference type="Pfam" id="PF04909">
    <property type="entry name" value="Amidohydro_2"/>
    <property type="match status" value="1"/>
</dbReference>
<dbReference type="GO" id="GO:0016787">
    <property type="term" value="F:hydrolase activity"/>
    <property type="evidence" value="ECO:0007669"/>
    <property type="project" value="UniProtKB-KW"/>
</dbReference>
<keyword evidence="3 8" id="KW-0210">Decarboxylase</keyword>
<evidence type="ECO:0000256" key="2">
    <source>
        <dbReference type="ARBA" id="ARBA00022723"/>
    </source>
</evidence>
<organism evidence="10 11">
    <name type="scientific">Amniculicola lignicola CBS 123094</name>
    <dbReference type="NCBI Taxonomy" id="1392246"/>
    <lineage>
        <taxon>Eukaryota</taxon>
        <taxon>Fungi</taxon>
        <taxon>Dikarya</taxon>
        <taxon>Ascomycota</taxon>
        <taxon>Pezizomycotina</taxon>
        <taxon>Dothideomycetes</taxon>
        <taxon>Pleosporomycetidae</taxon>
        <taxon>Pleosporales</taxon>
        <taxon>Amniculicolaceae</taxon>
        <taxon>Amniculicola</taxon>
    </lineage>
</organism>
<dbReference type="OrthoDB" id="2832284at2759"/>
<dbReference type="InterPro" id="IPR032466">
    <property type="entry name" value="Metal_Hydrolase"/>
</dbReference>
<sequence>MSTALPPRIDVHSHFLPPDYHDALMSNGHEKVDGMPGIPPWSETAHLDMMKTANVTKSMLSISSPGTHIVPGKDILGRSLTRHCNAFAADLKKRHPDKFGFWASLPLPDVGAAMTEIDVAIEEGADGFGLMTNYHGVYLGSSLLDGVFDKLNSVGATVFIHPTKPCAFEYGRTTETLPFGDQYPIPMFEFLFDTARAFVNLFLSGTVERCPRIRFIIPHCGGCMPPLFTRFVRFSSVVPGGLVLQPQDVRRQLNEQFYFDLAGLAFDGVAGGQGQLKALVEGLEIRSERLLYGSDFPFTQTKFVKDFAERMKDGLEHLFGEEDREGIYERNAVKLLEETKLR</sequence>
<evidence type="ECO:0000256" key="1">
    <source>
        <dbReference type="ARBA" id="ARBA00005871"/>
    </source>
</evidence>
<keyword evidence="4" id="KW-0862">Zinc</keyword>
<dbReference type="SUPFAM" id="SSF51556">
    <property type="entry name" value="Metallo-dependent hydrolases"/>
    <property type="match status" value="1"/>
</dbReference>
<dbReference type="GO" id="GO:0046872">
    <property type="term" value="F:metal ion binding"/>
    <property type="evidence" value="ECO:0007669"/>
    <property type="project" value="UniProtKB-KW"/>
</dbReference>
<keyword evidence="10" id="KW-0378">Hydrolase</keyword>
<dbReference type="PANTHER" id="PTHR21240:SF29">
    <property type="entry name" value="AMIDOHYDROLASE-RELATED DOMAIN-CONTAINING PROTEIN"/>
    <property type="match status" value="1"/>
</dbReference>
<reference evidence="10" key="1">
    <citation type="journal article" date="2020" name="Stud. Mycol.">
        <title>101 Dothideomycetes genomes: a test case for predicting lifestyles and emergence of pathogens.</title>
        <authorList>
            <person name="Haridas S."/>
            <person name="Albert R."/>
            <person name="Binder M."/>
            <person name="Bloem J."/>
            <person name="Labutti K."/>
            <person name="Salamov A."/>
            <person name="Andreopoulos B."/>
            <person name="Baker S."/>
            <person name="Barry K."/>
            <person name="Bills G."/>
            <person name="Bluhm B."/>
            <person name="Cannon C."/>
            <person name="Castanera R."/>
            <person name="Culley D."/>
            <person name="Daum C."/>
            <person name="Ezra D."/>
            <person name="Gonzalez J."/>
            <person name="Henrissat B."/>
            <person name="Kuo A."/>
            <person name="Liang C."/>
            <person name="Lipzen A."/>
            <person name="Lutzoni F."/>
            <person name="Magnuson J."/>
            <person name="Mondo S."/>
            <person name="Nolan M."/>
            <person name="Ohm R."/>
            <person name="Pangilinan J."/>
            <person name="Park H.-J."/>
            <person name="Ramirez L."/>
            <person name="Alfaro M."/>
            <person name="Sun H."/>
            <person name="Tritt A."/>
            <person name="Yoshinaga Y."/>
            <person name="Zwiers L.-H."/>
            <person name="Turgeon B."/>
            <person name="Goodwin S."/>
            <person name="Spatafora J."/>
            <person name="Crous P."/>
            <person name="Grigoriev I."/>
        </authorList>
    </citation>
    <scope>NUCLEOTIDE SEQUENCE</scope>
    <source>
        <strain evidence="10">CBS 123094</strain>
    </source>
</reference>
<dbReference type="InterPro" id="IPR032465">
    <property type="entry name" value="ACMSD"/>
</dbReference>
<protein>
    <recommendedName>
        <fullName evidence="7">6-methylsalicylate decarboxylase</fullName>
        <ecNumber evidence="7">4.1.1.52</ecNumber>
    </recommendedName>
</protein>
<evidence type="ECO:0000259" key="9">
    <source>
        <dbReference type="Pfam" id="PF04909"/>
    </source>
</evidence>
<proteinExistence type="inferred from homology"/>
<evidence type="ECO:0000313" key="10">
    <source>
        <dbReference type="EMBL" id="KAF1993549.1"/>
    </source>
</evidence>
<accession>A0A6A5VY03</accession>
<dbReference type="GO" id="GO:0005829">
    <property type="term" value="C:cytosol"/>
    <property type="evidence" value="ECO:0007669"/>
    <property type="project" value="TreeGrafter"/>
</dbReference>
<name>A0A6A5VY03_9PLEO</name>
<evidence type="ECO:0000313" key="11">
    <source>
        <dbReference type="Proteomes" id="UP000799779"/>
    </source>
</evidence>
<dbReference type="GO" id="GO:0019748">
    <property type="term" value="P:secondary metabolic process"/>
    <property type="evidence" value="ECO:0007669"/>
    <property type="project" value="TreeGrafter"/>
</dbReference>
<dbReference type="PANTHER" id="PTHR21240">
    <property type="entry name" value="2-AMINO-3-CARBOXYLMUCONATE-6-SEMIALDEHYDE DECARBOXYLASE"/>
    <property type="match status" value="1"/>
</dbReference>
<evidence type="ECO:0000256" key="7">
    <source>
        <dbReference type="ARBA" id="ARBA00038889"/>
    </source>
</evidence>
<keyword evidence="11" id="KW-1185">Reference proteome</keyword>
<dbReference type="Gene3D" id="3.20.20.140">
    <property type="entry name" value="Metal-dependent hydrolases"/>
    <property type="match status" value="1"/>
</dbReference>
<evidence type="ECO:0000256" key="3">
    <source>
        <dbReference type="ARBA" id="ARBA00022793"/>
    </source>
</evidence>
<feature type="domain" description="Amidohydrolase-related" evidence="9">
    <location>
        <begin position="9"/>
        <end position="336"/>
    </location>
</feature>
<keyword evidence="2" id="KW-0479">Metal-binding</keyword>
<keyword evidence="5 8" id="KW-0456">Lyase</keyword>
<dbReference type="InterPro" id="IPR006680">
    <property type="entry name" value="Amidohydro-rel"/>
</dbReference>